<proteinExistence type="predicted"/>
<name>A0AAU8HXQ1_9CAUD</name>
<dbReference type="Gene3D" id="2.60.40.2080">
    <property type="match status" value="1"/>
</dbReference>
<dbReference type="InterPro" id="IPR037221">
    <property type="entry name" value="H-type_lectin_dom_sf"/>
</dbReference>
<sequence>MKTFVPGEIARAEDVNANFAELKQLIDRLASSRQQGHVTLGQYSPNQGYEAKVQFARPFRKVPNIAISCANQRLRIAIYAVTTTGFTYYGWNDTGGANSADAYFDWIATIDEFRD</sequence>
<evidence type="ECO:0000313" key="1">
    <source>
        <dbReference type="EMBL" id="XCI65026.1"/>
    </source>
</evidence>
<accession>A0AAU8HXQ1</accession>
<reference evidence="1" key="1">
    <citation type="journal article" date="2024" name="bioRxiv">
        <title>The salivary virome during childhood dental caries.</title>
        <authorList>
            <person name="Tang J."/>
            <person name="Baker J.L."/>
        </authorList>
    </citation>
    <scope>NUCLEOTIDE SEQUENCE</scope>
    <source>
        <strain evidence="1">11_unbinned_2</strain>
    </source>
</reference>
<organism evidence="1">
    <name type="scientific">Decurrovirus sp</name>
    <dbReference type="NCBI Taxonomy" id="2832697"/>
    <lineage>
        <taxon>Viruses</taxon>
        <taxon>Duplodnaviria</taxon>
        <taxon>Heunggongvirae</taxon>
        <taxon>Uroviricota</taxon>
        <taxon>Caudoviricetes</taxon>
        <taxon>Decurrovirus</taxon>
    </lineage>
</organism>
<protein>
    <submittedName>
        <fullName evidence="1">Uncharacterized protein</fullName>
    </submittedName>
</protein>
<dbReference type="SUPFAM" id="SSF141086">
    <property type="entry name" value="Agglutinin HPA-like"/>
    <property type="match status" value="1"/>
</dbReference>
<dbReference type="EMBL" id="PP870127">
    <property type="protein sequence ID" value="XCI65026.1"/>
    <property type="molecule type" value="Genomic_DNA"/>
</dbReference>